<organism evidence="4 5">
    <name type="scientific">Hexamita inflata</name>
    <dbReference type="NCBI Taxonomy" id="28002"/>
    <lineage>
        <taxon>Eukaryota</taxon>
        <taxon>Metamonada</taxon>
        <taxon>Diplomonadida</taxon>
        <taxon>Hexamitidae</taxon>
        <taxon>Hexamitinae</taxon>
        <taxon>Hexamita</taxon>
    </lineage>
</organism>
<dbReference type="EMBL" id="CAXDID020000013">
    <property type="protein sequence ID" value="CAL5981559.1"/>
    <property type="molecule type" value="Genomic_DNA"/>
</dbReference>
<evidence type="ECO:0000313" key="1">
    <source>
        <dbReference type="EMBL" id="CAL5981557.1"/>
    </source>
</evidence>
<protein>
    <submittedName>
        <fullName evidence="4">Hypothetical_protein</fullName>
    </submittedName>
</protein>
<keyword evidence="5" id="KW-1185">Reference proteome</keyword>
<name>A0ABP1GXH9_9EUKA</name>
<accession>A0ABP1GXH9</accession>
<dbReference type="EMBL" id="CAXDID020000013">
    <property type="protein sequence ID" value="CAL5981557.1"/>
    <property type="molecule type" value="Genomic_DNA"/>
</dbReference>
<dbReference type="EMBL" id="CAXDID020000013">
    <property type="protein sequence ID" value="CAL5981561.1"/>
    <property type="molecule type" value="Genomic_DNA"/>
</dbReference>
<proteinExistence type="predicted"/>
<evidence type="ECO:0000313" key="3">
    <source>
        <dbReference type="EMBL" id="CAL5981561.1"/>
    </source>
</evidence>
<reference evidence="4 5" key="1">
    <citation type="submission" date="2024-07" db="EMBL/GenBank/DDBJ databases">
        <authorList>
            <person name="Akdeniz Z."/>
        </authorList>
    </citation>
    <scope>NUCLEOTIDE SEQUENCE [LARGE SCALE GENOMIC DNA]</scope>
</reference>
<dbReference type="EMBL" id="CAXDID020000013">
    <property type="protein sequence ID" value="CAL5981563.1"/>
    <property type="molecule type" value="Genomic_DNA"/>
</dbReference>
<gene>
    <name evidence="1" type="ORF">HINF_LOCUS6715</name>
    <name evidence="2" type="ORF">HINF_LOCUS6716</name>
    <name evidence="3" type="ORF">HINF_LOCUS6717</name>
    <name evidence="4" type="ORF">HINF_LOCUS6718</name>
</gene>
<comment type="caution">
    <text evidence="4">The sequence shown here is derived from an EMBL/GenBank/DDBJ whole genome shotgun (WGS) entry which is preliminary data.</text>
</comment>
<evidence type="ECO:0000313" key="2">
    <source>
        <dbReference type="EMBL" id="CAL5981559.1"/>
    </source>
</evidence>
<dbReference type="Proteomes" id="UP001642409">
    <property type="component" value="Unassembled WGS sequence"/>
</dbReference>
<sequence length="107" mass="12104">MFTGTHTVSSEQCICNLDGAKWRYIDGFYYIFRAEKENRKSILINNSSLLTAIKQQYRSAYERLQSAVCATLRRLSGGATLQTYAIICRLPEIPEVSAFICIAILTN</sequence>
<evidence type="ECO:0000313" key="5">
    <source>
        <dbReference type="Proteomes" id="UP001642409"/>
    </source>
</evidence>
<evidence type="ECO:0000313" key="4">
    <source>
        <dbReference type="EMBL" id="CAL5981563.1"/>
    </source>
</evidence>